<dbReference type="EMBL" id="JABSTQ010007281">
    <property type="protein sequence ID" value="KAG0435950.1"/>
    <property type="molecule type" value="Genomic_DNA"/>
</dbReference>
<evidence type="ECO:0000313" key="2">
    <source>
        <dbReference type="Proteomes" id="UP000805193"/>
    </source>
</evidence>
<evidence type="ECO:0000313" key="1">
    <source>
        <dbReference type="EMBL" id="KAG0435950.1"/>
    </source>
</evidence>
<name>A0AC60QPX8_IXOPE</name>
<keyword evidence="2" id="KW-1185">Reference proteome</keyword>
<protein>
    <submittedName>
        <fullName evidence="1">Uncharacterized protein</fullName>
    </submittedName>
</protein>
<proteinExistence type="predicted"/>
<accession>A0AC60QPX8</accession>
<reference evidence="1 2" key="1">
    <citation type="journal article" date="2020" name="Cell">
        <title>Large-Scale Comparative Analyses of Tick Genomes Elucidate Their Genetic Diversity and Vector Capacities.</title>
        <authorList>
            <consortium name="Tick Genome and Microbiome Consortium (TIGMIC)"/>
            <person name="Jia N."/>
            <person name="Wang J."/>
            <person name="Shi W."/>
            <person name="Du L."/>
            <person name="Sun Y."/>
            <person name="Zhan W."/>
            <person name="Jiang J.F."/>
            <person name="Wang Q."/>
            <person name="Zhang B."/>
            <person name="Ji P."/>
            <person name="Bell-Sakyi L."/>
            <person name="Cui X.M."/>
            <person name="Yuan T.T."/>
            <person name="Jiang B.G."/>
            <person name="Yang W.F."/>
            <person name="Lam T.T."/>
            <person name="Chang Q.C."/>
            <person name="Ding S.J."/>
            <person name="Wang X.J."/>
            <person name="Zhu J.G."/>
            <person name="Ruan X.D."/>
            <person name="Zhao L."/>
            <person name="Wei J.T."/>
            <person name="Ye R.Z."/>
            <person name="Que T.C."/>
            <person name="Du C.H."/>
            <person name="Zhou Y.H."/>
            <person name="Cheng J.X."/>
            <person name="Dai P.F."/>
            <person name="Guo W.B."/>
            <person name="Han X.H."/>
            <person name="Huang E.J."/>
            <person name="Li L.F."/>
            <person name="Wei W."/>
            <person name="Gao Y.C."/>
            <person name="Liu J.Z."/>
            <person name="Shao H.Z."/>
            <person name="Wang X."/>
            <person name="Wang C.C."/>
            <person name="Yang T.C."/>
            <person name="Huo Q.B."/>
            <person name="Li W."/>
            <person name="Chen H.Y."/>
            <person name="Chen S.E."/>
            <person name="Zhou L.G."/>
            <person name="Ni X.B."/>
            <person name="Tian J.H."/>
            <person name="Sheng Y."/>
            <person name="Liu T."/>
            <person name="Pan Y.S."/>
            <person name="Xia L.Y."/>
            <person name="Li J."/>
            <person name="Zhao F."/>
            <person name="Cao W.C."/>
        </authorList>
    </citation>
    <scope>NUCLEOTIDE SEQUENCE [LARGE SCALE GENOMIC DNA]</scope>
    <source>
        <strain evidence="1">Iper-2018</strain>
    </source>
</reference>
<comment type="caution">
    <text evidence="1">The sequence shown here is derived from an EMBL/GenBank/DDBJ whole genome shotgun (WGS) entry which is preliminary data.</text>
</comment>
<sequence length="364" mass="40221">MLPNVALLNATSKHYVNVYVVGDFNAHIDWSNNEAPSPSDAADDYLLEIVHGAGLTQLAQEASYTAKSGRTAFLDLAFATNASLVHSCQLSPSLLGLDHSALTVDILQHLPKYGRFAKTVQLFHKMDLLHLQQLVHLAPWTMALSEESPTDIYAVWLDFMTAIQKECLPTRPSSLRHLWITHDIVKLCRRKKKLFHKAKLIGNPSHLSRAKDLQRELKRLIYVSQDRYVQPVAAKASQCPKLFWAYVNSQRKSKPAPQFSTQDAVITDPQSIANLFSRHFSQTQTADPTPPTAPTGSQASPPSTQFDMTAITPDTTLHALHSINPYQAAGLDGITPAVLKASVPQIAPVLASMFSRFLIMGRSP</sequence>
<dbReference type="Proteomes" id="UP000805193">
    <property type="component" value="Unassembled WGS sequence"/>
</dbReference>
<gene>
    <name evidence="1" type="ORF">HPB47_018224</name>
</gene>
<organism evidence="1 2">
    <name type="scientific">Ixodes persulcatus</name>
    <name type="common">Taiga tick</name>
    <dbReference type="NCBI Taxonomy" id="34615"/>
    <lineage>
        <taxon>Eukaryota</taxon>
        <taxon>Metazoa</taxon>
        <taxon>Ecdysozoa</taxon>
        <taxon>Arthropoda</taxon>
        <taxon>Chelicerata</taxon>
        <taxon>Arachnida</taxon>
        <taxon>Acari</taxon>
        <taxon>Parasitiformes</taxon>
        <taxon>Ixodida</taxon>
        <taxon>Ixodoidea</taxon>
        <taxon>Ixodidae</taxon>
        <taxon>Ixodinae</taxon>
        <taxon>Ixodes</taxon>
    </lineage>
</organism>